<feature type="domain" description="Pacifastin" evidence="9">
    <location>
        <begin position="25"/>
        <end position="62"/>
    </location>
</feature>
<evidence type="ECO:0000313" key="11">
    <source>
        <dbReference type="Proteomes" id="UP001307889"/>
    </source>
</evidence>
<evidence type="ECO:0000256" key="1">
    <source>
        <dbReference type="ARBA" id="ARBA00004613"/>
    </source>
</evidence>
<organism evidence="10 11">
    <name type="scientific">Nesidiocoris tenuis</name>
    <dbReference type="NCBI Taxonomy" id="355587"/>
    <lineage>
        <taxon>Eukaryota</taxon>
        <taxon>Metazoa</taxon>
        <taxon>Ecdysozoa</taxon>
        <taxon>Arthropoda</taxon>
        <taxon>Hexapoda</taxon>
        <taxon>Insecta</taxon>
        <taxon>Pterygota</taxon>
        <taxon>Neoptera</taxon>
        <taxon>Paraneoptera</taxon>
        <taxon>Hemiptera</taxon>
        <taxon>Heteroptera</taxon>
        <taxon>Panheteroptera</taxon>
        <taxon>Cimicomorpha</taxon>
        <taxon>Miridae</taxon>
        <taxon>Dicyphina</taxon>
        <taxon>Nesidiocoris</taxon>
    </lineage>
</organism>
<evidence type="ECO:0000256" key="3">
    <source>
        <dbReference type="ARBA" id="ARBA00022690"/>
    </source>
</evidence>
<gene>
    <name evidence="10" type="ORF">NTJ_08954</name>
</gene>
<feature type="compositionally biased region" description="Acidic residues" evidence="7">
    <location>
        <begin position="68"/>
        <end position="79"/>
    </location>
</feature>
<dbReference type="EMBL" id="AP028915">
    <property type="protein sequence ID" value="BES96145.1"/>
    <property type="molecule type" value="Genomic_DNA"/>
</dbReference>
<protein>
    <recommendedName>
        <fullName evidence="9">Pacifastin domain-containing protein</fullName>
    </recommendedName>
</protein>
<proteinExistence type="inferred from homology"/>
<evidence type="ECO:0000259" key="9">
    <source>
        <dbReference type="Pfam" id="PF05375"/>
    </source>
</evidence>
<reference evidence="10 11" key="1">
    <citation type="submission" date="2023-09" db="EMBL/GenBank/DDBJ databases">
        <title>Nesidiocoris tenuis whole genome shotgun sequence.</title>
        <authorList>
            <person name="Shibata T."/>
            <person name="Shimoda M."/>
            <person name="Kobayashi T."/>
            <person name="Uehara T."/>
        </authorList>
    </citation>
    <scope>NUCLEOTIDE SEQUENCE [LARGE SCALE GENOMIC DNA]</scope>
    <source>
        <strain evidence="10 11">Japan</strain>
    </source>
</reference>
<keyword evidence="2" id="KW-0964">Secreted</keyword>
<keyword evidence="11" id="KW-1185">Reference proteome</keyword>
<evidence type="ECO:0000256" key="7">
    <source>
        <dbReference type="SAM" id="MobiDB-lite"/>
    </source>
</evidence>
<evidence type="ECO:0000313" key="10">
    <source>
        <dbReference type="EMBL" id="BES96145.1"/>
    </source>
</evidence>
<dbReference type="Pfam" id="PF05375">
    <property type="entry name" value="Pacifastin_I"/>
    <property type="match status" value="1"/>
</dbReference>
<comment type="similarity">
    <text evidence="6">Belongs to the protease inhibitor I19 family.</text>
</comment>
<feature type="chain" id="PRO_5046022487" description="Pacifastin domain-containing protein" evidence="8">
    <location>
        <begin position="18"/>
        <end position="87"/>
    </location>
</feature>
<evidence type="ECO:0000256" key="5">
    <source>
        <dbReference type="ARBA" id="ARBA00023157"/>
    </source>
</evidence>
<evidence type="ECO:0000256" key="4">
    <source>
        <dbReference type="ARBA" id="ARBA00022900"/>
    </source>
</evidence>
<dbReference type="Proteomes" id="UP001307889">
    <property type="component" value="Chromosome 7"/>
</dbReference>
<keyword evidence="4" id="KW-0722">Serine protease inhibitor</keyword>
<keyword evidence="5" id="KW-1015">Disulfide bond</keyword>
<evidence type="ECO:0000256" key="6">
    <source>
        <dbReference type="ARBA" id="ARBA00029459"/>
    </source>
</evidence>
<keyword evidence="3" id="KW-0646">Protease inhibitor</keyword>
<sequence length="87" mass="9886">MCTKFFLLFALVQLVASFIPRNGPCIPGELVWVECNLCTCTQRGMPNYICAKMWCQPQPKSKGMTTEAPDENEEDEFYDGVENNETI</sequence>
<evidence type="ECO:0000256" key="2">
    <source>
        <dbReference type="ARBA" id="ARBA00022525"/>
    </source>
</evidence>
<dbReference type="InterPro" id="IPR036201">
    <property type="entry name" value="Pacifastin_dom_sf"/>
</dbReference>
<accession>A0ABN7AVD1</accession>
<feature type="signal peptide" evidence="8">
    <location>
        <begin position="1"/>
        <end position="17"/>
    </location>
</feature>
<comment type="subcellular location">
    <subcellularLocation>
        <location evidence="1">Secreted</location>
    </subcellularLocation>
</comment>
<evidence type="ECO:0000256" key="8">
    <source>
        <dbReference type="SAM" id="SignalP"/>
    </source>
</evidence>
<name>A0ABN7AVD1_9HEMI</name>
<dbReference type="InterPro" id="IPR008037">
    <property type="entry name" value="Pacifastin_dom"/>
</dbReference>
<feature type="region of interest" description="Disordered" evidence="7">
    <location>
        <begin position="60"/>
        <end position="87"/>
    </location>
</feature>
<dbReference type="SUPFAM" id="SSF57283">
    <property type="entry name" value="PMP inhibitors"/>
    <property type="match status" value="1"/>
</dbReference>
<keyword evidence="8" id="KW-0732">Signal</keyword>